<keyword evidence="13" id="KW-1208">Phospholipid metabolism</keyword>
<evidence type="ECO:0000256" key="14">
    <source>
        <dbReference type="ARBA" id="ARBA00032361"/>
    </source>
</evidence>
<dbReference type="AlphaFoldDB" id="A0A2W2AIR8"/>
<accession>A0A2W2AIR8</accession>
<dbReference type="EC" id="2.7.8.8" evidence="4"/>
<keyword evidence="10" id="KW-0443">Lipid metabolism</keyword>
<dbReference type="InterPro" id="IPR043130">
    <property type="entry name" value="CDP-OH_PTrfase_TM_dom"/>
</dbReference>
<evidence type="ECO:0000313" key="18">
    <source>
        <dbReference type="Proteomes" id="UP000248745"/>
    </source>
</evidence>
<evidence type="ECO:0000256" key="12">
    <source>
        <dbReference type="ARBA" id="ARBA00023209"/>
    </source>
</evidence>
<feature type="transmembrane region" description="Helical" evidence="16">
    <location>
        <begin position="94"/>
        <end position="114"/>
    </location>
</feature>
<evidence type="ECO:0000313" key="17">
    <source>
        <dbReference type="EMBL" id="PZF72130.1"/>
    </source>
</evidence>
<dbReference type="PANTHER" id="PTHR14269:SF61">
    <property type="entry name" value="CDP-DIACYLGLYCEROL--SERINE O-PHOSPHATIDYLTRANSFERASE"/>
    <property type="match status" value="1"/>
</dbReference>
<keyword evidence="11 16" id="KW-0472">Membrane</keyword>
<evidence type="ECO:0000256" key="15">
    <source>
        <dbReference type="RuleBase" id="RU003750"/>
    </source>
</evidence>
<dbReference type="Gene3D" id="1.20.120.1760">
    <property type="match status" value="1"/>
</dbReference>
<keyword evidence="12" id="KW-0594">Phospholipid biosynthesis</keyword>
<feature type="transmembrane region" description="Helical" evidence="16">
    <location>
        <begin position="20"/>
        <end position="38"/>
    </location>
</feature>
<evidence type="ECO:0000256" key="1">
    <source>
        <dbReference type="ARBA" id="ARBA00000287"/>
    </source>
</evidence>
<keyword evidence="8 16" id="KW-0812">Transmembrane</keyword>
<feature type="transmembrane region" description="Helical" evidence="16">
    <location>
        <begin position="126"/>
        <end position="146"/>
    </location>
</feature>
<comment type="caution">
    <text evidence="17">The sequence shown here is derived from an EMBL/GenBank/DDBJ whole genome shotgun (WGS) entry which is preliminary data.</text>
</comment>
<evidence type="ECO:0000256" key="4">
    <source>
        <dbReference type="ARBA" id="ARBA00013174"/>
    </source>
</evidence>
<dbReference type="Proteomes" id="UP000248745">
    <property type="component" value="Unassembled WGS sequence"/>
</dbReference>
<evidence type="ECO:0000256" key="8">
    <source>
        <dbReference type="ARBA" id="ARBA00022692"/>
    </source>
</evidence>
<keyword evidence="6" id="KW-0444">Lipid biosynthesis</keyword>
<dbReference type="Pfam" id="PF01066">
    <property type="entry name" value="CDP-OH_P_transf"/>
    <property type="match status" value="1"/>
</dbReference>
<feature type="transmembrane region" description="Helical" evidence="16">
    <location>
        <begin position="58"/>
        <end position="82"/>
    </location>
</feature>
<evidence type="ECO:0000256" key="2">
    <source>
        <dbReference type="ARBA" id="ARBA00004127"/>
    </source>
</evidence>
<dbReference type="EMBL" id="QKTW01000019">
    <property type="protein sequence ID" value="PZF72130.1"/>
    <property type="molecule type" value="Genomic_DNA"/>
</dbReference>
<evidence type="ECO:0000256" key="5">
    <source>
        <dbReference type="ARBA" id="ARBA00017171"/>
    </source>
</evidence>
<evidence type="ECO:0000256" key="13">
    <source>
        <dbReference type="ARBA" id="ARBA00023264"/>
    </source>
</evidence>
<sequence length="273" mass="30156">MSFTLFYYIWCLMKHLPNLLTLANLFCGCSAIAFILNAQPFYIAQGGISLPVWGVEQLYWGSLLIGIAAICDILDGFVARSLQLFSPIGKDLDSLADLVSFGVAPAMILFKLLWAAEMKEPGALNASMLTTAPAFLLACFGALRLARFNVSAPQKGGFTGMPIPAAGIFVASFPLLLWYNPYGIGEFLYNKWVIYLIIALLSWLMVSKIRFIKLMPAKWDMAHTWPQLILIVATVALFFAVKSAAIPFAFILYILLSLFYKQPVEKTTAEASL</sequence>
<keyword evidence="9 16" id="KW-1133">Transmembrane helix</keyword>
<evidence type="ECO:0000256" key="11">
    <source>
        <dbReference type="ARBA" id="ARBA00023136"/>
    </source>
</evidence>
<dbReference type="PANTHER" id="PTHR14269">
    <property type="entry name" value="CDP-DIACYLGLYCEROL--GLYCEROL-3-PHOSPHATE 3-PHOSPHATIDYLTRANSFERASE-RELATED"/>
    <property type="match status" value="1"/>
</dbReference>
<comment type="similarity">
    <text evidence="3 15">Belongs to the CDP-alcohol phosphatidyltransferase class-I family.</text>
</comment>
<feature type="transmembrane region" description="Helical" evidence="16">
    <location>
        <begin position="228"/>
        <end position="256"/>
    </location>
</feature>
<feature type="transmembrane region" description="Helical" evidence="16">
    <location>
        <begin position="158"/>
        <end position="177"/>
    </location>
</feature>
<proteinExistence type="inferred from homology"/>
<evidence type="ECO:0000256" key="16">
    <source>
        <dbReference type="SAM" id="Phobius"/>
    </source>
</evidence>
<dbReference type="GO" id="GO:0003882">
    <property type="term" value="F:CDP-diacylglycerol-serine O-phosphatidyltransferase activity"/>
    <property type="evidence" value="ECO:0007669"/>
    <property type="project" value="UniProtKB-EC"/>
</dbReference>
<reference evidence="17 18" key="1">
    <citation type="submission" date="2018-06" db="EMBL/GenBank/DDBJ databases">
        <title>Mucibacter soli gen. nov., sp. nov., a new member of the family Chitinophagaceae producing mucin.</title>
        <authorList>
            <person name="Kim M.-K."/>
            <person name="Park S."/>
            <person name="Kim T.-S."/>
            <person name="Joung Y."/>
            <person name="Han J.-H."/>
            <person name="Kim S.B."/>
        </authorList>
    </citation>
    <scope>NUCLEOTIDE SEQUENCE [LARGE SCALE GENOMIC DNA]</scope>
    <source>
        <strain evidence="17 18">R1-15</strain>
    </source>
</reference>
<feature type="transmembrane region" description="Helical" evidence="16">
    <location>
        <begin position="189"/>
        <end position="207"/>
    </location>
</feature>
<dbReference type="GO" id="GO:0016020">
    <property type="term" value="C:membrane"/>
    <property type="evidence" value="ECO:0007669"/>
    <property type="project" value="InterPro"/>
</dbReference>
<name>A0A2W2AIR8_9BACT</name>
<dbReference type="PROSITE" id="PS00379">
    <property type="entry name" value="CDP_ALCOHOL_P_TRANSF"/>
    <property type="match status" value="1"/>
</dbReference>
<protein>
    <recommendedName>
        <fullName evidence="5">CDP-diacylglycerol--serine O-phosphatidyltransferase</fullName>
        <ecNumber evidence="4">2.7.8.8</ecNumber>
    </recommendedName>
    <alternativeName>
        <fullName evidence="14">Phosphatidylserine synthase</fullName>
    </alternativeName>
</protein>
<dbReference type="InterPro" id="IPR050324">
    <property type="entry name" value="CDP-alcohol_PTase-I"/>
</dbReference>
<dbReference type="OrthoDB" id="9777147at2"/>
<dbReference type="GO" id="GO:0012505">
    <property type="term" value="C:endomembrane system"/>
    <property type="evidence" value="ECO:0007669"/>
    <property type="project" value="UniProtKB-SubCell"/>
</dbReference>
<evidence type="ECO:0000256" key="9">
    <source>
        <dbReference type="ARBA" id="ARBA00022989"/>
    </source>
</evidence>
<keyword evidence="7 15" id="KW-0808">Transferase</keyword>
<dbReference type="InterPro" id="IPR004533">
    <property type="entry name" value="CDP-diaglyc--ser_O-PTrfase"/>
</dbReference>
<comment type="catalytic activity">
    <reaction evidence="1">
        <text>a CDP-1,2-diacyl-sn-glycerol + L-serine = a 1,2-diacyl-sn-glycero-3-phospho-L-serine + CMP + H(+)</text>
        <dbReference type="Rhea" id="RHEA:16913"/>
        <dbReference type="ChEBI" id="CHEBI:15378"/>
        <dbReference type="ChEBI" id="CHEBI:33384"/>
        <dbReference type="ChEBI" id="CHEBI:57262"/>
        <dbReference type="ChEBI" id="CHEBI:58332"/>
        <dbReference type="ChEBI" id="CHEBI:60377"/>
        <dbReference type="EC" id="2.7.8.8"/>
    </reaction>
</comment>
<evidence type="ECO:0000256" key="3">
    <source>
        <dbReference type="ARBA" id="ARBA00010441"/>
    </source>
</evidence>
<keyword evidence="18" id="KW-1185">Reference proteome</keyword>
<evidence type="ECO:0000256" key="6">
    <source>
        <dbReference type="ARBA" id="ARBA00022516"/>
    </source>
</evidence>
<gene>
    <name evidence="17" type="primary">pssA</name>
    <name evidence="17" type="ORF">DN068_14440</name>
</gene>
<dbReference type="NCBIfam" id="TIGR00473">
    <property type="entry name" value="pssA"/>
    <property type="match status" value="1"/>
</dbReference>
<dbReference type="InterPro" id="IPR048254">
    <property type="entry name" value="CDP_ALCOHOL_P_TRANSF_CS"/>
</dbReference>
<comment type="subcellular location">
    <subcellularLocation>
        <location evidence="2">Endomembrane system</location>
        <topology evidence="2">Multi-pass membrane protein</topology>
    </subcellularLocation>
</comment>
<evidence type="ECO:0000256" key="10">
    <source>
        <dbReference type="ARBA" id="ARBA00023098"/>
    </source>
</evidence>
<dbReference type="InterPro" id="IPR000462">
    <property type="entry name" value="CDP-OH_P_trans"/>
</dbReference>
<evidence type="ECO:0000256" key="7">
    <source>
        <dbReference type="ARBA" id="ARBA00022679"/>
    </source>
</evidence>
<dbReference type="GO" id="GO:0008654">
    <property type="term" value="P:phospholipid biosynthetic process"/>
    <property type="evidence" value="ECO:0007669"/>
    <property type="project" value="UniProtKB-KW"/>
</dbReference>
<organism evidence="17 18">
    <name type="scientific">Taibaiella soli</name>
    <dbReference type="NCBI Taxonomy" id="1649169"/>
    <lineage>
        <taxon>Bacteria</taxon>
        <taxon>Pseudomonadati</taxon>
        <taxon>Bacteroidota</taxon>
        <taxon>Chitinophagia</taxon>
        <taxon>Chitinophagales</taxon>
        <taxon>Chitinophagaceae</taxon>
        <taxon>Taibaiella</taxon>
    </lineage>
</organism>